<dbReference type="InterPro" id="IPR052542">
    <property type="entry name" value="Cholesterol_Oxidase"/>
</dbReference>
<keyword evidence="4 16" id="KW-0285">Flavoprotein</keyword>
<comment type="similarity">
    <text evidence="2 16">Belongs to the GMC oxidoreductase family.</text>
</comment>
<organism evidence="18 19">
    <name type="scientific">Pedobacter cryoconitis</name>
    <dbReference type="NCBI Taxonomy" id="188932"/>
    <lineage>
        <taxon>Bacteria</taxon>
        <taxon>Pseudomonadati</taxon>
        <taxon>Bacteroidota</taxon>
        <taxon>Sphingobacteriia</taxon>
        <taxon>Sphingobacteriales</taxon>
        <taxon>Sphingobacteriaceae</taxon>
        <taxon>Pedobacter</taxon>
    </lineage>
</organism>
<dbReference type="Gene3D" id="3.50.50.60">
    <property type="entry name" value="FAD/NAD(P)-binding domain"/>
    <property type="match status" value="1"/>
</dbReference>
<evidence type="ECO:0000256" key="11">
    <source>
        <dbReference type="ARBA" id="ARBA00038856"/>
    </source>
</evidence>
<evidence type="ECO:0000256" key="13">
    <source>
        <dbReference type="ARBA" id="ARBA00049723"/>
    </source>
</evidence>
<evidence type="ECO:0000256" key="7">
    <source>
        <dbReference type="ARBA" id="ARBA00023098"/>
    </source>
</evidence>
<keyword evidence="9" id="KW-0753">Steroid metabolism</keyword>
<keyword evidence="3" id="KW-0153">Cholesterol metabolism</keyword>
<comment type="caution">
    <text evidence="18">The sequence shown here is derived from an EMBL/GenBank/DDBJ whole genome shotgun (WGS) entry which is preliminary data.</text>
</comment>
<evidence type="ECO:0000256" key="8">
    <source>
        <dbReference type="ARBA" id="ARBA00023166"/>
    </source>
</evidence>
<dbReference type="InterPro" id="IPR007867">
    <property type="entry name" value="GMC_OxRtase_C"/>
</dbReference>
<dbReference type="GO" id="GO:0016995">
    <property type="term" value="F:cholesterol oxidase activity"/>
    <property type="evidence" value="ECO:0007669"/>
    <property type="project" value="UniProtKB-EC"/>
</dbReference>
<evidence type="ECO:0000256" key="9">
    <source>
        <dbReference type="ARBA" id="ARBA00023221"/>
    </source>
</evidence>
<dbReference type="GO" id="GO:0008203">
    <property type="term" value="P:cholesterol metabolic process"/>
    <property type="evidence" value="ECO:0007669"/>
    <property type="project" value="UniProtKB-KW"/>
</dbReference>
<evidence type="ECO:0000256" key="2">
    <source>
        <dbReference type="ARBA" id="ARBA00010790"/>
    </source>
</evidence>
<evidence type="ECO:0000256" key="12">
    <source>
        <dbReference type="ARBA" id="ARBA00049645"/>
    </source>
</evidence>
<evidence type="ECO:0000256" key="10">
    <source>
        <dbReference type="ARBA" id="ARBA00023235"/>
    </source>
</evidence>
<evidence type="ECO:0000313" key="19">
    <source>
        <dbReference type="Proteomes" id="UP000521017"/>
    </source>
</evidence>
<evidence type="ECO:0000256" key="4">
    <source>
        <dbReference type="ARBA" id="ARBA00022630"/>
    </source>
</evidence>
<accession>A0A7X0MK86</accession>
<evidence type="ECO:0000256" key="14">
    <source>
        <dbReference type="ARBA" id="ARBA00049744"/>
    </source>
</evidence>
<dbReference type="Proteomes" id="UP000521017">
    <property type="component" value="Unassembled WGS sequence"/>
</dbReference>
<sequence length="521" mass="57470">MDRKQFIKTNIALGIGLTASKIGSAFPLPTQKEDEHHRVIVIGTGYGAAVAALRLAEKGIKVIMLEMGMDWPARKDYNTFSKLLFPDKRSTWLKTRSILPFANIFTFKKYTGVLDRMDFDGLKVYAGRGVGGGSLVNGGMAVVPKRTYFEQILPAVNANEMYDKYFPLANRMLKVNSISPAFFESTPYYKFTRTARDQAHAAGYKTTFVPNVYDFGYMEKESRNEVYQSALNGEVVYGNNAGKQSLDKTYLAAALKTGNVEIRPLHQVNAIFKTGTGYKLVVDKINTGGHVDFVKDFHCDYLFVCAGSIGTSQLMVKAKATGALPELNNEIGEGWGNNGNVMAGRNFIKQGTGSKQSCIPTMAIDDWDNQDHPLFAEISPMPMKMETWTSLYLVITKIPDRGKFIYNPLTNKVSLKVPENFGSTATATVKQLMEKLNHANGGTNAGLLFKKGIDEKICYHPLGGCVLGKATDLYGRFKGYHKLYTCDGSLLPGSTGVNPFVTITAIAERNIEKIIAQDFLS</sequence>
<dbReference type="Gene3D" id="3.30.410.10">
    <property type="entry name" value="Cholesterol Oxidase, domain 2"/>
    <property type="match status" value="1"/>
</dbReference>
<protein>
    <recommendedName>
        <fullName evidence="14">Cholesterol oxidase</fullName>
        <ecNumber evidence="13">1.1.3.6</ecNumber>
        <ecNumber evidence="11">5.3.3.1</ecNumber>
    </recommendedName>
    <alternativeName>
        <fullName evidence="15">Cholesterol isomerase</fullName>
    </alternativeName>
</protein>
<dbReference type="SUPFAM" id="SSF54373">
    <property type="entry name" value="FAD-linked reductases, C-terminal domain"/>
    <property type="match status" value="1"/>
</dbReference>
<feature type="domain" description="Glucose-methanol-choline oxidoreductase N-terminal" evidence="17">
    <location>
        <begin position="127"/>
        <end position="150"/>
    </location>
</feature>
<evidence type="ECO:0000256" key="1">
    <source>
        <dbReference type="ARBA" id="ARBA00001974"/>
    </source>
</evidence>
<dbReference type="AlphaFoldDB" id="A0A7X0MK86"/>
<gene>
    <name evidence="18" type="ORF">HDF25_004111</name>
</gene>
<proteinExistence type="inferred from homology"/>
<keyword evidence="7" id="KW-0443">Lipid metabolism</keyword>
<dbReference type="EC" id="1.1.3.6" evidence="13"/>
<dbReference type="GO" id="GO:0050660">
    <property type="term" value="F:flavin adenine dinucleotide binding"/>
    <property type="evidence" value="ECO:0007669"/>
    <property type="project" value="InterPro"/>
</dbReference>
<dbReference type="InterPro" id="IPR036188">
    <property type="entry name" value="FAD/NAD-bd_sf"/>
</dbReference>
<dbReference type="Pfam" id="PF00732">
    <property type="entry name" value="GMC_oxred_N"/>
    <property type="match status" value="1"/>
</dbReference>
<dbReference type="EC" id="5.3.3.1" evidence="11"/>
<comment type="cofactor">
    <cofactor evidence="1">
        <name>FAD</name>
        <dbReference type="ChEBI" id="CHEBI:57692"/>
    </cofactor>
</comment>
<evidence type="ECO:0000259" key="17">
    <source>
        <dbReference type="PROSITE" id="PS00623"/>
    </source>
</evidence>
<comment type="pathway">
    <text evidence="12">Steroid metabolism; cholesterol degradation.</text>
</comment>
<name>A0A7X0MK86_9SPHI</name>
<evidence type="ECO:0000256" key="6">
    <source>
        <dbReference type="ARBA" id="ARBA00023002"/>
    </source>
</evidence>
<evidence type="ECO:0000256" key="5">
    <source>
        <dbReference type="ARBA" id="ARBA00022827"/>
    </source>
</evidence>
<keyword evidence="10" id="KW-0413">Isomerase</keyword>
<evidence type="ECO:0000256" key="16">
    <source>
        <dbReference type="RuleBase" id="RU003968"/>
    </source>
</evidence>
<dbReference type="EMBL" id="JACHCC010000011">
    <property type="protein sequence ID" value="MBB6501934.1"/>
    <property type="molecule type" value="Genomic_DNA"/>
</dbReference>
<dbReference type="Pfam" id="PF05199">
    <property type="entry name" value="GMC_oxred_C"/>
    <property type="match status" value="1"/>
</dbReference>
<dbReference type="Pfam" id="PF22500">
    <property type="entry name" value="GMC_oxred_C_1st"/>
    <property type="match status" value="1"/>
</dbReference>
<keyword evidence="8" id="KW-1207">Sterol metabolism</keyword>
<dbReference type="PANTHER" id="PTHR47470">
    <property type="entry name" value="CHOLESTEROL OXIDASE"/>
    <property type="match status" value="1"/>
</dbReference>
<dbReference type="GO" id="GO:0004769">
    <property type="term" value="F:steroid Delta-isomerase activity"/>
    <property type="evidence" value="ECO:0007669"/>
    <property type="project" value="UniProtKB-EC"/>
</dbReference>
<evidence type="ECO:0000256" key="3">
    <source>
        <dbReference type="ARBA" id="ARBA00022548"/>
    </source>
</evidence>
<evidence type="ECO:0000313" key="18">
    <source>
        <dbReference type="EMBL" id="MBB6501934.1"/>
    </source>
</evidence>
<keyword evidence="6 18" id="KW-0560">Oxidoreductase</keyword>
<keyword evidence="5 16" id="KW-0274">FAD</keyword>
<dbReference type="PANTHER" id="PTHR47470:SF1">
    <property type="entry name" value="FAD-DEPENDENT OXIDOREDUCTASE 2 FAD BINDING DOMAIN-CONTAINING PROTEIN"/>
    <property type="match status" value="1"/>
</dbReference>
<dbReference type="InterPro" id="IPR000172">
    <property type="entry name" value="GMC_OxRdtase_N"/>
</dbReference>
<dbReference type="SUPFAM" id="SSF51905">
    <property type="entry name" value="FAD/NAD(P)-binding domain"/>
    <property type="match status" value="1"/>
</dbReference>
<evidence type="ECO:0000256" key="15">
    <source>
        <dbReference type="ARBA" id="ARBA00049778"/>
    </source>
</evidence>
<reference evidence="18 19" key="1">
    <citation type="submission" date="2020-08" db="EMBL/GenBank/DDBJ databases">
        <title>Genomic Encyclopedia of Type Strains, Phase IV (KMG-V): Genome sequencing to study the core and pangenomes of soil and plant-associated prokaryotes.</title>
        <authorList>
            <person name="Whitman W."/>
        </authorList>
    </citation>
    <scope>NUCLEOTIDE SEQUENCE [LARGE SCALE GENOMIC DNA]</scope>
    <source>
        <strain evidence="18 19">M2T3</strain>
    </source>
</reference>
<dbReference type="RefSeq" id="WP_184628134.1">
    <property type="nucleotide sequence ID" value="NZ_JACHCC010000011.1"/>
</dbReference>
<dbReference type="PROSITE" id="PS00623">
    <property type="entry name" value="GMC_OXRED_1"/>
    <property type="match status" value="1"/>
</dbReference>